<sequence length="127" mass="14769">MIRDERAEMERDIKVTFSSLHKGSSFTPNLEVILNYILVLQREVGIARFLFSPCSGNEHSALAYRWPLRCRRYLCCHSSTTRLRRTGGLFVVVDIYAVIQARNGSTREETNSLQLYLLKDFEVHVRM</sequence>
<dbReference type="EMBL" id="CM018046">
    <property type="protein sequence ID" value="KAA8526460.1"/>
    <property type="molecule type" value="Genomic_DNA"/>
</dbReference>
<name>A0A5J5A7K2_9ASTE</name>
<accession>A0A5J5A7K2</accession>
<dbReference type="Proteomes" id="UP000325577">
    <property type="component" value="Linkage Group LG3"/>
</dbReference>
<protein>
    <submittedName>
        <fullName evidence="1">Uncharacterized protein</fullName>
    </submittedName>
</protein>
<evidence type="ECO:0000313" key="2">
    <source>
        <dbReference type="Proteomes" id="UP000325577"/>
    </source>
</evidence>
<dbReference type="AlphaFoldDB" id="A0A5J5A7K2"/>
<reference evidence="1 2" key="1">
    <citation type="submission" date="2019-09" db="EMBL/GenBank/DDBJ databases">
        <title>A chromosome-level genome assembly of the Chinese tupelo Nyssa sinensis.</title>
        <authorList>
            <person name="Yang X."/>
            <person name="Kang M."/>
            <person name="Yang Y."/>
            <person name="Xiong H."/>
            <person name="Wang M."/>
            <person name="Zhang Z."/>
            <person name="Wang Z."/>
            <person name="Wu H."/>
            <person name="Ma T."/>
            <person name="Liu J."/>
            <person name="Xi Z."/>
        </authorList>
    </citation>
    <scope>NUCLEOTIDE SEQUENCE [LARGE SCALE GENOMIC DNA]</scope>
    <source>
        <strain evidence="1">J267</strain>
        <tissue evidence="1">Leaf</tissue>
    </source>
</reference>
<proteinExistence type="predicted"/>
<evidence type="ECO:0000313" key="1">
    <source>
        <dbReference type="EMBL" id="KAA8526460.1"/>
    </source>
</evidence>
<keyword evidence="2" id="KW-1185">Reference proteome</keyword>
<gene>
    <name evidence="1" type="ORF">F0562_008337</name>
</gene>
<organism evidence="1 2">
    <name type="scientific">Nyssa sinensis</name>
    <dbReference type="NCBI Taxonomy" id="561372"/>
    <lineage>
        <taxon>Eukaryota</taxon>
        <taxon>Viridiplantae</taxon>
        <taxon>Streptophyta</taxon>
        <taxon>Embryophyta</taxon>
        <taxon>Tracheophyta</taxon>
        <taxon>Spermatophyta</taxon>
        <taxon>Magnoliopsida</taxon>
        <taxon>eudicotyledons</taxon>
        <taxon>Gunneridae</taxon>
        <taxon>Pentapetalae</taxon>
        <taxon>asterids</taxon>
        <taxon>Cornales</taxon>
        <taxon>Nyssaceae</taxon>
        <taxon>Nyssa</taxon>
    </lineage>
</organism>